<keyword evidence="2" id="KW-1185">Reference proteome</keyword>
<dbReference type="EMBL" id="MT478993">
    <property type="protein sequence ID" value="QMP82811.1"/>
    <property type="molecule type" value="Genomic_DNA"/>
</dbReference>
<dbReference type="Proteomes" id="UP000514772">
    <property type="component" value="Segment"/>
</dbReference>
<sequence>MAKRATRLTSRLNIISDKNNRKIRLHCECWLQYIGCTPTEI</sequence>
<evidence type="ECO:0000313" key="2">
    <source>
        <dbReference type="Proteomes" id="UP000514772"/>
    </source>
</evidence>
<evidence type="ECO:0000313" key="1">
    <source>
        <dbReference type="EMBL" id="QMP82811.1"/>
    </source>
</evidence>
<protein>
    <submittedName>
        <fullName evidence="1">Uncharacterized protein</fullName>
    </submittedName>
</protein>
<organism evidence="1 2">
    <name type="scientific">Escherichia phage vB_EcoS_011D5</name>
    <dbReference type="NCBI Taxonomy" id="2735301"/>
    <lineage>
        <taxon>Viruses</taxon>
        <taxon>Duplodnaviria</taxon>
        <taxon>Heunggongvirae</taxon>
        <taxon>Uroviricota</taxon>
        <taxon>Caudoviricetes</taxon>
        <taxon>Dhillonvirus</taxon>
        <taxon>Dhillonvirus dv011D5</taxon>
    </lineage>
</organism>
<dbReference type="RefSeq" id="YP_010742332.1">
    <property type="nucleotide sequence ID" value="NC_073085.1"/>
</dbReference>
<dbReference type="KEGG" id="vg:79675890"/>
<accession>A0A7D7J2R5</accession>
<dbReference type="GeneID" id="79675890"/>
<reference evidence="1 2" key="1">
    <citation type="submission" date="2020-05" db="EMBL/GenBank/DDBJ databases">
        <authorList>
            <person name="Wang X."/>
        </authorList>
    </citation>
    <scope>NUCLEOTIDE SEQUENCE [LARGE SCALE GENOMIC DNA]</scope>
</reference>
<proteinExistence type="predicted"/>
<name>A0A7D7J2R5_9CAUD</name>